<accession>A0A8S5LZR2</accession>
<dbReference type="EMBL" id="BK014780">
    <property type="protein sequence ID" value="DAD75368.1"/>
    <property type="molecule type" value="Genomic_DNA"/>
</dbReference>
<proteinExistence type="predicted"/>
<evidence type="ECO:0000313" key="1">
    <source>
        <dbReference type="EMBL" id="DAD75368.1"/>
    </source>
</evidence>
<organism evidence="1">
    <name type="scientific">Myoviridae sp. ct1vM3</name>
    <dbReference type="NCBI Taxonomy" id="2826603"/>
    <lineage>
        <taxon>Viruses</taxon>
        <taxon>Duplodnaviria</taxon>
        <taxon>Heunggongvirae</taxon>
        <taxon>Uroviricota</taxon>
        <taxon>Caudoviricetes</taxon>
    </lineage>
</organism>
<sequence length="149" mass="16522">METGLLLCALLYASAVQAAPLFNHNALKQGAIQETCYREPCSIAKVIGFKQLAKTSKSSMLELTLLGGERQYKKKNVRWNKNPHKVYITCSQDNPTMTLDGQVTILPLNPSMSVPGVLTSDTELYLWACHNFKGSDTVAARKFGYNVHE</sequence>
<name>A0A8S5LZR2_9CAUD</name>
<protein>
    <submittedName>
        <fullName evidence="1">Uncharacterized protein</fullName>
    </submittedName>
</protein>
<reference evidence="1" key="1">
    <citation type="journal article" date="2021" name="Proc. Natl. Acad. Sci. U.S.A.">
        <title>A Catalog of Tens of Thousands of Viruses from Human Metagenomes Reveals Hidden Associations with Chronic Diseases.</title>
        <authorList>
            <person name="Tisza M.J."/>
            <person name="Buck C.B."/>
        </authorList>
    </citation>
    <scope>NUCLEOTIDE SEQUENCE</scope>
    <source>
        <strain evidence="1">Ct1vM3</strain>
    </source>
</reference>